<dbReference type="Gene3D" id="2.130.10.30">
    <property type="entry name" value="Regulator of chromosome condensation 1/beta-lactamase-inhibitor protein II"/>
    <property type="match status" value="2"/>
</dbReference>
<dbReference type="Proteomes" id="UP000011158">
    <property type="component" value="Segment"/>
</dbReference>
<protein>
    <submittedName>
        <fullName evidence="1">Regulator of chromosome condensation-like protein</fullName>
    </submittedName>
</protein>
<sequence>MPVLCTGFLICIKYSIMNKEGIMLPFARMIQYGNIKPVPVTPTIKDFKIGFSHEVLLDSAGDVWGIGYNTAGQLGFLDANTNSIGMWSKIYENVRLIGVTANYTVVVTNNNRILYAGNNLISNTTTFGWNDITSSMGAVVVDSIDALYCTDGMMHIKTADGSLYAYGRNMNANAGVTGVSGVISVATKVSGLPSAVKDIRYTFSYGTVLCQLDTTSVYGWGRNVNGELGQGNAAAVPTPSQRAGASIAIGTSYNATAIVSGTASLVTCGGQNDGQLGNGITTAGNVYTYGARAYPSDLNNIRSPVDCSTTYTSAFMSPDGIYYTGSNRSVFGGPSGTATVAVYTKCSDLPILYSNITQWCSGTIGGAICSSTELYQCGTGRYIAGDGQNATRYGFRKTPLPWDAY</sequence>
<dbReference type="InterPro" id="IPR009091">
    <property type="entry name" value="RCC1/BLIP-II"/>
</dbReference>
<dbReference type="EMBL" id="KC295538">
    <property type="protein sequence ID" value="AGC34972.1"/>
    <property type="molecule type" value="Genomic_DNA"/>
</dbReference>
<accession>L7TI24</accession>
<proteinExistence type="predicted"/>
<dbReference type="PANTHER" id="PTHR45982:SF1">
    <property type="entry name" value="REGULATOR OF CHROMOSOME CONDENSATION"/>
    <property type="match status" value="1"/>
</dbReference>
<organism evidence="1 2">
    <name type="scientific">Escherichia phage PBECO4</name>
    <dbReference type="NCBI Taxonomy" id="1273738"/>
    <lineage>
        <taxon>Viruses</taxon>
        <taxon>Duplodnaviria</taxon>
        <taxon>Heunggongvirae</taxon>
        <taxon>Uroviricota</taxon>
        <taxon>Caudoviricetes</taxon>
        <taxon>Asteriusvirus</taxon>
        <taxon>Asteriusvirus PBECO4</taxon>
    </lineage>
</organism>
<dbReference type="SUPFAM" id="SSF50985">
    <property type="entry name" value="RCC1/BLIP-II"/>
    <property type="match status" value="1"/>
</dbReference>
<name>L7TI24_9CAUD</name>
<dbReference type="InterPro" id="IPR051553">
    <property type="entry name" value="Ran_GTPase-activating"/>
</dbReference>
<dbReference type="PANTHER" id="PTHR45982">
    <property type="entry name" value="REGULATOR OF CHROMOSOME CONDENSATION"/>
    <property type="match status" value="1"/>
</dbReference>
<dbReference type="RefSeq" id="YP_009150606.1">
    <property type="nucleotide sequence ID" value="NC_027364.1"/>
</dbReference>
<dbReference type="GeneID" id="24643025"/>
<reference evidence="1 2" key="1">
    <citation type="journal article" date="2013" name="Arch. Virol.">
        <title>Genomic analysis of bacteriophage PBECO4 infecting Escherichia coli O157:H7.</title>
        <authorList>
            <person name="Kim M.S."/>
            <person name="Hong S.S."/>
            <person name="Park K."/>
            <person name="Myung H."/>
        </authorList>
    </citation>
    <scope>NUCLEOTIDE SEQUENCE [LARGE SCALE GENOMIC DNA]</scope>
</reference>
<evidence type="ECO:0000313" key="1">
    <source>
        <dbReference type="EMBL" id="AGC34972.1"/>
    </source>
</evidence>
<dbReference type="KEGG" id="vg:24643025"/>
<evidence type="ECO:0000313" key="2">
    <source>
        <dbReference type="Proteomes" id="UP000011158"/>
    </source>
</evidence>
<keyword evidence="2" id="KW-1185">Reference proteome</keyword>